<dbReference type="EMBL" id="ANNX02000036">
    <property type="protein sequence ID" value="KYC39143.1"/>
    <property type="molecule type" value="Genomic_DNA"/>
</dbReference>
<dbReference type="InterPro" id="IPR023214">
    <property type="entry name" value="HAD_sf"/>
</dbReference>
<gene>
    <name evidence="5" type="ORF">WA1_33135</name>
</gene>
<dbReference type="GO" id="GO:0044281">
    <property type="term" value="P:small molecule metabolic process"/>
    <property type="evidence" value="ECO:0007669"/>
    <property type="project" value="UniProtKB-ARBA"/>
</dbReference>
<dbReference type="OrthoDB" id="9809962at2"/>
<keyword evidence="2" id="KW-0479">Metal-binding</keyword>
<dbReference type="InterPro" id="IPR051400">
    <property type="entry name" value="HAD-like_hydrolase"/>
</dbReference>
<dbReference type="InterPro" id="IPR006439">
    <property type="entry name" value="HAD-SF_hydro_IA"/>
</dbReference>
<dbReference type="PRINTS" id="PR00413">
    <property type="entry name" value="HADHALOGNASE"/>
</dbReference>
<keyword evidence="3" id="KW-0378">Hydrolase</keyword>
<evidence type="ECO:0000256" key="4">
    <source>
        <dbReference type="ARBA" id="ARBA00022842"/>
    </source>
</evidence>
<dbReference type="Gene3D" id="1.10.150.520">
    <property type="match status" value="1"/>
</dbReference>
<dbReference type="AlphaFoldDB" id="A0A139X3B0"/>
<dbReference type="InterPro" id="IPR036412">
    <property type="entry name" value="HAD-like_sf"/>
</dbReference>
<reference evidence="5 6" key="1">
    <citation type="journal article" date="2013" name="Genome Biol. Evol.">
        <title>Genomes of Stigonematalean cyanobacteria (subsection V) and the evolution of oxygenic photosynthesis from prokaryotes to plastids.</title>
        <authorList>
            <person name="Dagan T."/>
            <person name="Roettger M."/>
            <person name="Stucken K."/>
            <person name="Landan G."/>
            <person name="Koch R."/>
            <person name="Major P."/>
            <person name="Gould S.B."/>
            <person name="Goremykin V.V."/>
            <person name="Rippka R."/>
            <person name="Tandeau de Marsac N."/>
            <person name="Gugger M."/>
            <person name="Lockhart P.J."/>
            <person name="Allen J.F."/>
            <person name="Brune I."/>
            <person name="Maus I."/>
            <person name="Puhler A."/>
            <person name="Martin W.F."/>
        </authorList>
    </citation>
    <scope>NUCLEOTIDE SEQUENCE [LARGE SCALE GENOMIC DNA]</scope>
    <source>
        <strain evidence="5 6">PCC 7110</strain>
    </source>
</reference>
<dbReference type="RefSeq" id="WP_026135350.1">
    <property type="nucleotide sequence ID" value="NZ_KQ976354.1"/>
</dbReference>
<comment type="cofactor">
    <cofactor evidence="1">
        <name>Mg(2+)</name>
        <dbReference type="ChEBI" id="CHEBI:18420"/>
    </cofactor>
</comment>
<keyword evidence="4" id="KW-0460">Magnesium</keyword>
<evidence type="ECO:0000256" key="2">
    <source>
        <dbReference type="ARBA" id="ARBA00022723"/>
    </source>
</evidence>
<dbReference type="Pfam" id="PF13419">
    <property type="entry name" value="HAD_2"/>
    <property type="match status" value="1"/>
</dbReference>
<dbReference type="PANTHER" id="PTHR46470:SF2">
    <property type="entry name" value="GLYCERALDEHYDE 3-PHOSPHATE PHOSPHATASE"/>
    <property type="match status" value="1"/>
</dbReference>
<dbReference type="Proteomes" id="UP000076925">
    <property type="component" value="Unassembled WGS sequence"/>
</dbReference>
<dbReference type="SUPFAM" id="SSF56784">
    <property type="entry name" value="HAD-like"/>
    <property type="match status" value="1"/>
</dbReference>
<dbReference type="InterPro" id="IPR041492">
    <property type="entry name" value="HAD_2"/>
</dbReference>
<dbReference type="NCBIfam" id="TIGR01549">
    <property type="entry name" value="HAD-SF-IA-v1"/>
    <property type="match status" value="1"/>
</dbReference>
<organism evidence="5 6">
    <name type="scientific">Scytonema hofmannii PCC 7110</name>
    <dbReference type="NCBI Taxonomy" id="128403"/>
    <lineage>
        <taxon>Bacteria</taxon>
        <taxon>Bacillati</taxon>
        <taxon>Cyanobacteriota</taxon>
        <taxon>Cyanophyceae</taxon>
        <taxon>Nostocales</taxon>
        <taxon>Scytonemataceae</taxon>
        <taxon>Scytonema</taxon>
    </lineage>
</organism>
<dbReference type="PANTHER" id="PTHR46470">
    <property type="entry name" value="N-ACYLNEURAMINATE-9-PHOSPHATASE"/>
    <property type="match status" value="1"/>
</dbReference>
<dbReference type="STRING" id="128403.WA1_33135"/>
<dbReference type="GO" id="GO:0016791">
    <property type="term" value="F:phosphatase activity"/>
    <property type="evidence" value="ECO:0007669"/>
    <property type="project" value="TreeGrafter"/>
</dbReference>
<dbReference type="SFLD" id="SFLDS00003">
    <property type="entry name" value="Haloacid_Dehalogenase"/>
    <property type="match status" value="1"/>
</dbReference>
<evidence type="ECO:0000313" key="5">
    <source>
        <dbReference type="EMBL" id="KYC39143.1"/>
    </source>
</evidence>
<dbReference type="Gene3D" id="3.40.50.1000">
    <property type="entry name" value="HAD superfamily/HAD-like"/>
    <property type="match status" value="1"/>
</dbReference>
<dbReference type="NCBIfam" id="TIGR01509">
    <property type="entry name" value="HAD-SF-IA-v3"/>
    <property type="match status" value="1"/>
</dbReference>
<evidence type="ECO:0000256" key="1">
    <source>
        <dbReference type="ARBA" id="ARBA00001946"/>
    </source>
</evidence>
<sequence length="222" mass="25553">MITAILFDLDGTLLDRETSLKQFISTQYSRLPALHHISKDNYISRFLELDCHGYVWKDKVYQNLVSEFSIETLSWQDLLQDYENEFLHSCIPFPNLHSTLITLKTQQYLLGIVTNGLGTFQRRTVQGLGIENYFETILISEVEGVRKPDPEIFYRALHKLGVTPEQSVFVGDHPTVDVLGAKNIGMKAIWKRDRHWTEPVEADAIVEDLGMLPEIVQIFNDL</sequence>
<accession>A0A139X3B0</accession>
<dbReference type="GO" id="GO:0046872">
    <property type="term" value="F:metal ion binding"/>
    <property type="evidence" value="ECO:0007669"/>
    <property type="project" value="UniProtKB-KW"/>
</dbReference>
<dbReference type="SFLD" id="SFLDG01129">
    <property type="entry name" value="C1.5:_HAD__Beta-PGM__Phosphata"/>
    <property type="match status" value="1"/>
</dbReference>
<comment type="caution">
    <text evidence="5">The sequence shown here is derived from an EMBL/GenBank/DDBJ whole genome shotgun (WGS) entry which is preliminary data.</text>
</comment>
<proteinExistence type="predicted"/>
<protein>
    <submittedName>
        <fullName evidence="5">L-2-haloalkanoic acid dehalogenase</fullName>
    </submittedName>
</protein>
<name>A0A139X3B0_9CYAN</name>
<evidence type="ECO:0000313" key="6">
    <source>
        <dbReference type="Proteomes" id="UP000076925"/>
    </source>
</evidence>
<evidence type="ECO:0000256" key="3">
    <source>
        <dbReference type="ARBA" id="ARBA00022801"/>
    </source>
</evidence>
<keyword evidence="6" id="KW-1185">Reference proteome</keyword>